<dbReference type="Proteomes" id="UP000782312">
    <property type="component" value="Unassembled WGS sequence"/>
</dbReference>
<dbReference type="InterPro" id="IPR013406">
    <property type="entry name" value="CHP02574_addiction_mod"/>
</dbReference>
<organism evidence="1 2">
    <name type="scientific">Tectimicrobiota bacterium</name>
    <dbReference type="NCBI Taxonomy" id="2528274"/>
    <lineage>
        <taxon>Bacteria</taxon>
        <taxon>Pseudomonadati</taxon>
        <taxon>Nitrospinota/Tectimicrobiota group</taxon>
        <taxon>Candidatus Tectimicrobiota</taxon>
    </lineage>
</organism>
<evidence type="ECO:0000313" key="1">
    <source>
        <dbReference type="EMBL" id="MBI3128238.1"/>
    </source>
</evidence>
<comment type="caution">
    <text evidence="1">The sequence shown here is derived from an EMBL/GenBank/DDBJ whole genome shotgun (WGS) entry which is preliminary data.</text>
</comment>
<accession>A0A932I192</accession>
<dbReference type="NCBIfam" id="TIGR02574">
    <property type="entry name" value="stabl_TIGR02574"/>
    <property type="match status" value="1"/>
</dbReference>
<dbReference type="Pfam" id="PF09720">
    <property type="entry name" value="Unstab_antitox"/>
    <property type="match status" value="1"/>
</dbReference>
<evidence type="ECO:0000313" key="2">
    <source>
        <dbReference type="Proteomes" id="UP000782312"/>
    </source>
</evidence>
<name>A0A932I192_UNCTE</name>
<reference evidence="1" key="1">
    <citation type="submission" date="2020-07" db="EMBL/GenBank/DDBJ databases">
        <title>Huge and variable diversity of episymbiotic CPR bacteria and DPANN archaea in groundwater ecosystems.</title>
        <authorList>
            <person name="He C.Y."/>
            <person name="Keren R."/>
            <person name="Whittaker M."/>
            <person name="Farag I.F."/>
            <person name="Doudna J."/>
            <person name="Cate J.H.D."/>
            <person name="Banfield J.F."/>
        </authorList>
    </citation>
    <scope>NUCLEOTIDE SEQUENCE</scope>
    <source>
        <strain evidence="1">NC_groundwater_763_Ag_S-0.2um_68_21</strain>
    </source>
</reference>
<gene>
    <name evidence="1" type="ORF">HYZ11_11585</name>
</gene>
<proteinExistence type="predicted"/>
<dbReference type="AlphaFoldDB" id="A0A932I192"/>
<sequence>MDINLEKLEEEALKLTPGERAALAQRLLASLDEDTGIEEDWAAEVERRIAEVERGAVPLIPIAEALAQARASLKC</sequence>
<protein>
    <submittedName>
        <fullName evidence="1">Addiction module protein</fullName>
    </submittedName>
</protein>
<dbReference type="EMBL" id="JACPUR010000025">
    <property type="protein sequence ID" value="MBI3128238.1"/>
    <property type="molecule type" value="Genomic_DNA"/>
</dbReference>